<feature type="transmembrane region" description="Helical" evidence="2">
    <location>
        <begin position="63"/>
        <end position="86"/>
    </location>
</feature>
<feature type="compositionally biased region" description="Low complexity" evidence="1">
    <location>
        <begin position="568"/>
        <end position="589"/>
    </location>
</feature>
<keyword evidence="2" id="KW-1133">Transmembrane helix</keyword>
<dbReference type="PANTHER" id="PTHR42736:SF1">
    <property type="entry name" value="PROTEIN-GLUTAMINE GAMMA-GLUTAMYLTRANSFERASE"/>
    <property type="match status" value="1"/>
</dbReference>
<protein>
    <submittedName>
        <fullName evidence="4">Transglutaminase-like superfamily protein</fullName>
    </submittedName>
</protein>
<feature type="transmembrane region" description="Helical" evidence="2">
    <location>
        <begin position="128"/>
        <end position="147"/>
    </location>
</feature>
<reference evidence="5" key="1">
    <citation type="submission" date="2016-10" db="EMBL/GenBank/DDBJ databases">
        <authorList>
            <person name="Varghese N."/>
            <person name="Submissions S."/>
        </authorList>
    </citation>
    <scope>NUCLEOTIDE SEQUENCE [LARGE SCALE GENOMIC DNA]</scope>
    <source>
        <strain evidence="5">DSM 45843</strain>
    </source>
</reference>
<dbReference type="SUPFAM" id="SSF54001">
    <property type="entry name" value="Cysteine proteinases"/>
    <property type="match status" value="1"/>
</dbReference>
<sequence length="764" mass="78527">MSGLRWGTSTAVAVAMLLGSLALTPVFLTSGWVVPVVLAVPAVTLSGALVRELDERWGRSSTVAAEVVAPVVQVLALLVVLTLVFAPGRALLGVLPTPSSVADLVGVLGSGFTEIREQATPAIPLDGLVALTTLLVGVLTLVVDLVAVGGRQPAAGGLALLVLCCVPVATTTGDVTLLVFLGPAAGLALLLWADQRLRLSGRQRSGPGAFAGTGVLPALRTGALAVLAGILLPVVVPTLAEGSFAAGLSTGSGSGPSSTGTSLDPQAALQGQLTQPDPIDLLRLETDVTDPSYLRAVALDQYSADGWGIGDLDATESTDTAGDLIPLADGVPSREVRARITAVEHDDRFLPLFSSVDQVTVEDADDGEWRVDPTSGTVFGRDGARTSGRTWDEVALEARPTVEQLAASPPLPGDDPVQQAFTALPELDPRVTSLVGQLTNAGQTPDQRVRAVFDFLTDRANGFVYSLSTAPGTTGDDLADFLELRRGYCEQYAGAMAVLVRAAGVPARVVLGYTPGQEQPDGSRLITSADAHAWVEVFYDGLGWVTFDPTPISATRAVDSPWAQRADAPTPEATAAPTAPTSAPAGPSAELDRDDAVVPLATPTADDGLPWGAVAAWGGGSLGVLALLAVPALARAAQRRRRLGTGAPGAVWDELLAVALDLGVPVRSTGTPRQLAADLVERVGPAAAPAVEALALALQGEVYAPPTAATGPTDLATPAGEVSRALRRGAPTRARVRARLLPPSTVADTRAWLGAHRPRRPHPA</sequence>
<evidence type="ECO:0000313" key="5">
    <source>
        <dbReference type="Proteomes" id="UP000199088"/>
    </source>
</evidence>
<name>A0A1H0M8X7_9ACTN</name>
<proteinExistence type="predicted"/>
<feature type="domain" description="Transglutaminase-like" evidence="3">
    <location>
        <begin position="481"/>
        <end position="551"/>
    </location>
</feature>
<evidence type="ECO:0000313" key="4">
    <source>
        <dbReference type="EMBL" id="SDO76929.1"/>
    </source>
</evidence>
<feature type="region of interest" description="Disordered" evidence="1">
    <location>
        <begin position="561"/>
        <end position="591"/>
    </location>
</feature>
<dbReference type="InterPro" id="IPR052901">
    <property type="entry name" value="Bact_TGase-like"/>
</dbReference>
<evidence type="ECO:0000256" key="2">
    <source>
        <dbReference type="SAM" id="Phobius"/>
    </source>
</evidence>
<feature type="transmembrane region" description="Helical" evidence="2">
    <location>
        <begin position="176"/>
        <end position="193"/>
    </location>
</feature>
<dbReference type="Pfam" id="PF01841">
    <property type="entry name" value="Transglut_core"/>
    <property type="match status" value="1"/>
</dbReference>
<evidence type="ECO:0000259" key="3">
    <source>
        <dbReference type="SMART" id="SM00460"/>
    </source>
</evidence>
<feature type="transmembrane region" description="Helical" evidence="2">
    <location>
        <begin position="32"/>
        <end position="51"/>
    </location>
</feature>
<dbReference type="Proteomes" id="UP000199088">
    <property type="component" value="Unassembled WGS sequence"/>
</dbReference>
<feature type="transmembrane region" description="Helical" evidence="2">
    <location>
        <begin position="154"/>
        <end position="170"/>
    </location>
</feature>
<dbReference type="InterPro" id="IPR002931">
    <property type="entry name" value="Transglutaminase-like"/>
</dbReference>
<dbReference type="EMBL" id="FNIR01000007">
    <property type="protein sequence ID" value="SDO76929.1"/>
    <property type="molecule type" value="Genomic_DNA"/>
</dbReference>
<dbReference type="Pfam" id="PF11992">
    <property type="entry name" value="TgpA_N"/>
    <property type="match status" value="1"/>
</dbReference>
<dbReference type="InterPro" id="IPR021878">
    <property type="entry name" value="TgpA_N"/>
</dbReference>
<keyword evidence="2" id="KW-0472">Membrane</keyword>
<dbReference type="RefSeq" id="WP_242654046.1">
    <property type="nucleotide sequence ID" value="NZ_FNIR01000007.1"/>
</dbReference>
<organism evidence="4 5">
    <name type="scientific">Klenkia soli</name>
    <dbReference type="NCBI Taxonomy" id="1052260"/>
    <lineage>
        <taxon>Bacteria</taxon>
        <taxon>Bacillati</taxon>
        <taxon>Actinomycetota</taxon>
        <taxon>Actinomycetes</taxon>
        <taxon>Geodermatophilales</taxon>
        <taxon>Geodermatophilaceae</taxon>
        <taxon>Klenkia</taxon>
    </lineage>
</organism>
<gene>
    <name evidence="4" type="ORF">SAMN05660199_02559</name>
</gene>
<feature type="transmembrane region" description="Helical" evidence="2">
    <location>
        <begin position="609"/>
        <end position="634"/>
    </location>
</feature>
<evidence type="ECO:0000256" key="1">
    <source>
        <dbReference type="SAM" id="MobiDB-lite"/>
    </source>
</evidence>
<dbReference type="Gene3D" id="3.10.620.30">
    <property type="match status" value="1"/>
</dbReference>
<feature type="transmembrane region" description="Helical" evidence="2">
    <location>
        <begin position="214"/>
        <end position="236"/>
    </location>
</feature>
<dbReference type="InterPro" id="IPR038765">
    <property type="entry name" value="Papain-like_cys_pep_sf"/>
</dbReference>
<keyword evidence="2" id="KW-0812">Transmembrane</keyword>
<dbReference type="PANTHER" id="PTHR42736">
    <property type="entry name" value="PROTEIN-GLUTAMINE GAMMA-GLUTAMYLTRANSFERASE"/>
    <property type="match status" value="1"/>
</dbReference>
<dbReference type="SMART" id="SM00460">
    <property type="entry name" value="TGc"/>
    <property type="match status" value="1"/>
</dbReference>
<dbReference type="AlphaFoldDB" id="A0A1H0M8X7"/>
<keyword evidence="5" id="KW-1185">Reference proteome</keyword>
<dbReference type="STRING" id="1052260.SAMN05660199_02559"/>
<accession>A0A1H0M8X7</accession>